<dbReference type="Pfam" id="PF02706">
    <property type="entry name" value="Wzz"/>
    <property type="match status" value="1"/>
</dbReference>
<feature type="transmembrane region" description="Helical" evidence="7">
    <location>
        <begin position="185"/>
        <end position="205"/>
    </location>
</feature>
<evidence type="ECO:0000256" key="3">
    <source>
        <dbReference type="ARBA" id="ARBA00022475"/>
    </source>
</evidence>
<organism evidence="9 10">
    <name type="scientific">Candidatus Scatomonas pullistercoris</name>
    <dbReference type="NCBI Taxonomy" id="2840920"/>
    <lineage>
        <taxon>Bacteria</taxon>
        <taxon>Bacillati</taxon>
        <taxon>Bacillota</taxon>
        <taxon>Clostridia</taxon>
        <taxon>Lachnospirales</taxon>
        <taxon>Lachnospiraceae</taxon>
        <taxon>Lachnospiraceae incertae sedis</taxon>
        <taxon>Candidatus Scatomonas</taxon>
    </lineage>
</organism>
<evidence type="ECO:0000313" key="9">
    <source>
        <dbReference type="EMBL" id="HIV25677.1"/>
    </source>
</evidence>
<accession>A0A9D1TBG5</accession>
<dbReference type="Proteomes" id="UP000824169">
    <property type="component" value="Unassembled WGS sequence"/>
</dbReference>
<evidence type="ECO:0000256" key="4">
    <source>
        <dbReference type="ARBA" id="ARBA00022692"/>
    </source>
</evidence>
<keyword evidence="3" id="KW-1003">Cell membrane</keyword>
<dbReference type="PANTHER" id="PTHR32309">
    <property type="entry name" value="TYROSINE-PROTEIN KINASE"/>
    <property type="match status" value="1"/>
</dbReference>
<comment type="caution">
    <text evidence="9">The sequence shown here is derived from an EMBL/GenBank/DDBJ whole genome shotgun (WGS) entry which is preliminary data.</text>
</comment>
<protein>
    <submittedName>
        <fullName evidence="9">Polysaccharide export protein</fullName>
    </submittedName>
</protein>
<gene>
    <name evidence="9" type="ORF">IAB71_07870</name>
</gene>
<feature type="domain" description="Polysaccharide chain length determinant N-terminal" evidence="8">
    <location>
        <begin position="11"/>
        <end position="98"/>
    </location>
</feature>
<feature type="transmembrane region" description="Helical" evidence="7">
    <location>
        <begin position="25"/>
        <end position="47"/>
    </location>
</feature>
<keyword evidence="4 7" id="KW-0812">Transmembrane</keyword>
<dbReference type="EMBL" id="DVOO01000022">
    <property type="protein sequence ID" value="HIV25677.1"/>
    <property type="molecule type" value="Genomic_DNA"/>
</dbReference>
<dbReference type="PANTHER" id="PTHR32309:SF13">
    <property type="entry name" value="FERRIC ENTEROBACTIN TRANSPORT PROTEIN FEPE"/>
    <property type="match status" value="1"/>
</dbReference>
<dbReference type="AlphaFoldDB" id="A0A9D1TBG5"/>
<evidence type="ECO:0000256" key="7">
    <source>
        <dbReference type="SAM" id="Phobius"/>
    </source>
</evidence>
<sequence length="235" mass="25106">METKHENDEMEIDLGAVFRMLLSRWWAILLTAILGAAAGLGITAGLMTPQYRSSAMLYILPRNAEETSMSDLQVGTELVADCVEIAKSNTVLDATIQDVAAQYGEVYTRQEISDMVSVTNDADTRILNISATYENPVIACAVANAVSTETSSQVAAIMQTTPPTVVESAEVSDTPVSPSTKRNMVLGAAVGLVLCCAVLVVRYLVDDSIRTSEDVEKYLGLNVLAVVPQEGKGKA</sequence>
<dbReference type="InterPro" id="IPR003856">
    <property type="entry name" value="LPS_length_determ_N"/>
</dbReference>
<comment type="subcellular location">
    <subcellularLocation>
        <location evidence="1">Cell membrane</location>
        <topology evidence="1">Multi-pass membrane protein</topology>
    </subcellularLocation>
</comment>
<evidence type="ECO:0000256" key="2">
    <source>
        <dbReference type="ARBA" id="ARBA00006683"/>
    </source>
</evidence>
<reference evidence="9" key="2">
    <citation type="journal article" date="2021" name="PeerJ">
        <title>Extensive microbial diversity within the chicken gut microbiome revealed by metagenomics and culture.</title>
        <authorList>
            <person name="Gilroy R."/>
            <person name="Ravi A."/>
            <person name="Getino M."/>
            <person name="Pursley I."/>
            <person name="Horton D.L."/>
            <person name="Alikhan N.F."/>
            <person name="Baker D."/>
            <person name="Gharbi K."/>
            <person name="Hall N."/>
            <person name="Watson M."/>
            <person name="Adriaenssens E.M."/>
            <person name="Foster-Nyarko E."/>
            <person name="Jarju S."/>
            <person name="Secka A."/>
            <person name="Antonio M."/>
            <person name="Oren A."/>
            <person name="Chaudhuri R.R."/>
            <person name="La Ragione R."/>
            <person name="Hildebrand F."/>
            <person name="Pallen M.J."/>
        </authorList>
    </citation>
    <scope>NUCLEOTIDE SEQUENCE</scope>
    <source>
        <strain evidence="9">CHK188-20938</strain>
    </source>
</reference>
<name>A0A9D1TBG5_9FIRM</name>
<proteinExistence type="inferred from homology"/>
<comment type="similarity">
    <text evidence="2">Belongs to the CpsC/CapA family.</text>
</comment>
<evidence type="ECO:0000256" key="6">
    <source>
        <dbReference type="ARBA" id="ARBA00023136"/>
    </source>
</evidence>
<evidence type="ECO:0000256" key="1">
    <source>
        <dbReference type="ARBA" id="ARBA00004651"/>
    </source>
</evidence>
<dbReference type="InterPro" id="IPR050445">
    <property type="entry name" value="Bact_polysacc_biosynth/exp"/>
</dbReference>
<dbReference type="GO" id="GO:0005886">
    <property type="term" value="C:plasma membrane"/>
    <property type="evidence" value="ECO:0007669"/>
    <property type="project" value="UniProtKB-SubCell"/>
</dbReference>
<evidence type="ECO:0000259" key="8">
    <source>
        <dbReference type="Pfam" id="PF02706"/>
    </source>
</evidence>
<dbReference type="GO" id="GO:0004713">
    <property type="term" value="F:protein tyrosine kinase activity"/>
    <property type="evidence" value="ECO:0007669"/>
    <property type="project" value="TreeGrafter"/>
</dbReference>
<evidence type="ECO:0000313" key="10">
    <source>
        <dbReference type="Proteomes" id="UP000824169"/>
    </source>
</evidence>
<keyword evidence="6 7" id="KW-0472">Membrane</keyword>
<evidence type="ECO:0000256" key="5">
    <source>
        <dbReference type="ARBA" id="ARBA00022989"/>
    </source>
</evidence>
<reference evidence="9" key="1">
    <citation type="submission" date="2020-10" db="EMBL/GenBank/DDBJ databases">
        <authorList>
            <person name="Gilroy R."/>
        </authorList>
    </citation>
    <scope>NUCLEOTIDE SEQUENCE</scope>
    <source>
        <strain evidence="9">CHK188-20938</strain>
    </source>
</reference>
<keyword evidence="5 7" id="KW-1133">Transmembrane helix</keyword>